<reference evidence="1 2" key="1">
    <citation type="submission" date="2016-08" db="EMBL/GenBank/DDBJ databases">
        <title>Draft genome of Fabibacter sp. strain SK-8.</title>
        <authorList>
            <person name="Wong S.-K."/>
            <person name="Hamasaki K."/>
            <person name="Yoshizawa S."/>
        </authorList>
    </citation>
    <scope>NUCLEOTIDE SEQUENCE [LARGE SCALE GENOMIC DNA]</scope>
    <source>
        <strain evidence="1 2">SK-8</strain>
    </source>
</reference>
<dbReference type="Gene3D" id="1.25.10.90">
    <property type="match status" value="1"/>
</dbReference>
<dbReference type="RefSeq" id="WP_069835330.1">
    <property type="nucleotide sequence ID" value="NZ_MDGQ01000005.1"/>
</dbReference>
<dbReference type="AlphaFoldDB" id="A0A1E5SL65"/>
<dbReference type="STRING" id="1563681.BFP71_09975"/>
<name>A0A1E5SL65_9BACT</name>
<dbReference type="CDD" id="cd06561">
    <property type="entry name" value="AlkD_like"/>
    <property type="match status" value="1"/>
</dbReference>
<evidence type="ECO:0000313" key="1">
    <source>
        <dbReference type="EMBL" id="OEJ99867.1"/>
    </source>
</evidence>
<comment type="caution">
    <text evidence="1">The sequence shown here is derived from an EMBL/GenBank/DDBJ whole genome shotgun (WGS) entry which is preliminary data.</text>
</comment>
<sequence length="235" mass="26232">MTLDEVMTQLAEFGDERTKNTLIKHGAKEPFFGVKVADLKKILKNTKKDHELSLALYDTGNSDAMYLAGLMADESKISEQELDQWADQAYWYYLSEYAVPWVAAETPFGFELGLKWIESKEERIAAAGWSTLASFASVNTDDALDIQAYSDLLDRAKKEIDTAQNRVKYTMNGFVIAIGTYIEALTDKSVEIANEIGKVEVLMGGTACKVPLAKDYIKKVMDRGSVGKKRKTARC</sequence>
<dbReference type="Proteomes" id="UP000095552">
    <property type="component" value="Unassembled WGS sequence"/>
</dbReference>
<proteinExistence type="predicted"/>
<evidence type="ECO:0000313" key="2">
    <source>
        <dbReference type="Proteomes" id="UP000095552"/>
    </source>
</evidence>
<dbReference type="InterPro" id="IPR016024">
    <property type="entry name" value="ARM-type_fold"/>
</dbReference>
<dbReference type="Pfam" id="PF08713">
    <property type="entry name" value="DNA_alkylation"/>
    <property type="match status" value="1"/>
</dbReference>
<dbReference type="PANTHER" id="PTHR41291">
    <property type="entry name" value="DNA ALKYLATION REPAIR PROTEIN"/>
    <property type="match status" value="1"/>
</dbReference>
<dbReference type="OrthoDB" id="1117222at2"/>
<organism evidence="1 2">
    <name type="scientific">Roseivirga misakiensis</name>
    <dbReference type="NCBI Taxonomy" id="1563681"/>
    <lineage>
        <taxon>Bacteria</taxon>
        <taxon>Pseudomonadati</taxon>
        <taxon>Bacteroidota</taxon>
        <taxon>Cytophagia</taxon>
        <taxon>Cytophagales</taxon>
        <taxon>Roseivirgaceae</taxon>
        <taxon>Roseivirga</taxon>
    </lineage>
</organism>
<dbReference type="SUPFAM" id="SSF48371">
    <property type="entry name" value="ARM repeat"/>
    <property type="match status" value="1"/>
</dbReference>
<gene>
    <name evidence="1" type="ORF">BFP71_09975</name>
</gene>
<keyword evidence="2" id="KW-1185">Reference proteome</keyword>
<dbReference type="PANTHER" id="PTHR41291:SF1">
    <property type="entry name" value="DNA ALKYLATION REPAIR PROTEIN"/>
    <property type="match status" value="1"/>
</dbReference>
<dbReference type="InterPro" id="IPR014825">
    <property type="entry name" value="DNA_alkylation"/>
</dbReference>
<protein>
    <submittedName>
        <fullName evidence="1">DNA alkylation repair protein</fullName>
    </submittedName>
</protein>
<accession>A0A1E5SL65</accession>
<dbReference type="EMBL" id="MDGQ01000005">
    <property type="protein sequence ID" value="OEJ99867.1"/>
    <property type="molecule type" value="Genomic_DNA"/>
</dbReference>